<evidence type="ECO:0000256" key="4">
    <source>
        <dbReference type="ARBA" id="ARBA00022833"/>
    </source>
</evidence>
<keyword evidence="4" id="KW-0862">Zinc</keyword>
<evidence type="ECO:0000256" key="1">
    <source>
        <dbReference type="ARBA" id="ARBA00001947"/>
    </source>
</evidence>
<gene>
    <name evidence="6" type="ORF">NE863_28550</name>
</gene>
<dbReference type="PANTHER" id="PTHR37326:SF1">
    <property type="entry name" value="BLL3975 PROTEIN"/>
    <property type="match status" value="1"/>
</dbReference>
<dbReference type="Proteomes" id="UP001055460">
    <property type="component" value="Plasmid pB"/>
</dbReference>
<dbReference type="AlphaFoldDB" id="A0A9Q9DDZ0"/>
<geneLocation type="plasmid" evidence="6 7">
    <name>pB</name>
</geneLocation>
<keyword evidence="2" id="KW-0479">Metal-binding</keyword>
<sequence>MMKETIFDIEGQGPGTRHSLKCVEFGRHADTPLVYIQGGLHADEAPGIIVAHALCETLAELEAADAIFGCVRVVPVANPVGLSQFSLGQQEGRFDLYDGRNFNRHYPDFGPKLSARLSNRLGTDASANAAVIRAELMALVEEWHVVTPSDNVRKCLMKLAIDADYVLDLHCDGEAEVHLYTQPHFARIFSSLATRLHARAVLLAEISGLNPFDEALVRPWLDLARALPDANIPLGCASTTVELRGRSDVDRRRARSDAEAIVEFLRDLGVVKGSAAQAPAKLCEPTPLAGSEAVISPSAGVVSYALDLGHHVRAGDVIAEIIDPLSGTVTAVKAQTSGVFYARADSRIAERGKRLGKIAGNDVFRNGPLLSP</sequence>
<keyword evidence="3" id="KW-0378">Hydrolase</keyword>
<protein>
    <submittedName>
        <fullName evidence="6">Succinylglutamate desuccinylase/aspartoacylase family protein</fullName>
    </submittedName>
</protein>
<accession>A0A9Q9DDZ0</accession>
<dbReference type="InterPro" id="IPR055438">
    <property type="entry name" value="AstE_AspA_cat"/>
</dbReference>
<dbReference type="SUPFAM" id="SSF53187">
    <property type="entry name" value="Zn-dependent exopeptidases"/>
    <property type="match status" value="1"/>
</dbReference>
<feature type="domain" description="Succinylglutamate desuccinylase/Aspartoacylase catalytic" evidence="5">
    <location>
        <begin position="31"/>
        <end position="108"/>
    </location>
</feature>
<evidence type="ECO:0000256" key="3">
    <source>
        <dbReference type="ARBA" id="ARBA00022801"/>
    </source>
</evidence>
<comment type="cofactor">
    <cofactor evidence="1">
        <name>Zn(2+)</name>
        <dbReference type="ChEBI" id="CHEBI:29105"/>
    </cofactor>
</comment>
<name>A0A9Q9DDZ0_ENSAD</name>
<dbReference type="Pfam" id="PF24827">
    <property type="entry name" value="AstE_AspA_cat"/>
    <property type="match status" value="1"/>
</dbReference>
<evidence type="ECO:0000259" key="5">
    <source>
        <dbReference type="Pfam" id="PF24827"/>
    </source>
</evidence>
<dbReference type="Gene3D" id="3.40.630.10">
    <property type="entry name" value="Zn peptidases"/>
    <property type="match status" value="1"/>
</dbReference>
<dbReference type="InterPro" id="IPR053138">
    <property type="entry name" value="N-alpha-Ac-DABA_deacetylase"/>
</dbReference>
<evidence type="ECO:0000256" key="2">
    <source>
        <dbReference type="ARBA" id="ARBA00022723"/>
    </source>
</evidence>
<dbReference type="RefSeq" id="WP_252161280.1">
    <property type="nucleotide sequence ID" value="NZ_CP098809.1"/>
</dbReference>
<dbReference type="CDD" id="cd06250">
    <property type="entry name" value="M14_PaAOTO_like"/>
    <property type="match status" value="1"/>
</dbReference>
<keyword evidence="6" id="KW-0614">Plasmid</keyword>
<organism evidence="6 7">
    <name type="scientific">Ensifer adhaerens</name>
    <name type="common">Sinorhizobium morelense</name>
    <dbReference type="NCBI Taxonomy" id="106592"/>
    <lineage>
        <taxon>Bacteria</taxon>
        <taxon>Pseudomonadati</taxon>
        <taxon>Pseudomonadota</taxon>
        <taxon>Alphaproteobacteria</taxon>
        <taxon>Hyphomicrobiales</taxon>
        <taxon>Rhizobiaceae</taxon>
        <taxon>Sinorhizobium/Ensifer group</taxon>
        <taxon>Ensifer</taxon>
    </lineage>
</organism>
<reference evidence="6" key="1">
    <citation type="submission" date="2022-06" db="EMBL/GenBank/DDBJ databases">
        <title>Physiological and biochemical characterization and genomic elucidation of a strain of the genus Ensifer adhaerens M8 that combines arsenic oxidation and chromium reduction.</title>
        <authorList>
            <person name="Li X."/>
            <person name="Yu c."/>
        </authorList>
    </citation>
    <scope>NUCLEOTIDE SEQUENCE</scope>
    <source>
        <strain evidence="6">M8</strain>
        <plasmid evidence="6">pB</plasmid>
    </source>
</reference>
<dbReference type="EMBL" id="CP098809">
    <property type="protein sequence ID" value="USJ27836.1"/>
    <property type="molecule type" value="Genomic_DNA"/>
</dbReference>
<dbReference type="PANTHER" id="PTHR37326">
    <property type="entry name" value="BLL3975 PROTEIN"/>
    <property type="match status" value="1"/>
</dbReference>
<dbReference type="GO" id="GO:0016788">
    <property type="term" value="F:hydrolase activity, acting on ester bonds"/>
    <property type="evidence" value="ECO:0007669"/>
    <property type="project" value="InterPro"/>
</dbReference>
<proteinExistence type="predicted"/>
<dbReference type="GO" id="GO:0046872">
    <property type="term" value="F:metal ion binding"/>
    <property type="evidence" value="ECO:0007669"/>
    <property type="project" value="UniProtKB-KW"/>
</dbReference>
<evidence type="ECO:0000313" key="7">
    <source>
        <dbReference type="Proteomes" id="UP001055460"/>
    </source>
</evidence>
<evidence type="ECO:0000313" key="6">
    <source>
        <dbReference type="EMBL" id="USJ27836.1"/>
    </source>
</evidence>